<dbReference type="Pfam" id="PF03929">
    <property type="entry name" value="PepSY_TM"/>
    <property type="match status" value="1"/>
</dbReference>
<feature type="transmembrane region" description="Helical" evidence="2">
    <location>
        <begin position="470"/>
        <end position="492"/>
    </location>
</feature>
<feature type="transmembrane region" description="Helical" evidence="2">
    <location>
        <begin position="428"/>
        <end position="449"/>
    </location>
</feature>
<feature type="region of interest" description="Disordered" evidence="1">
    <location>
        <begin position="97"/>
        <end position="160"/>
    </location>
</feature>
<dbReference type="Proteomes" id="UP000319209">
    <property type="component" value="Chromosome"/>
</dbReference>
<dbReference type="InterPro" id="IPR005625">
    <property type="entry name" value="PepSY-ass_TM"/>
</dbReference>
<feature type="compositionally biased region" description="Basic and acidic residues" evidence="1">
    <location>
        <begin position="107"/>
        <end position="130"/>
    </location>
</feature>
<gene>
    <name evidence="3" type="ORF">FNB79_00770</name>
</gene>
<feature type="transmembrane region" description="Helical" evidence="2">
    <location>
        <begin position="12"/>
        <end position="39"/>
    </location>
</feature>
<accession>A0A516GM27</accession>
<dbReference type="EMBL" id="CP041637">
    <property type="protein sequence ID" value="QDO92573.1"/>
    <property type="molecule type" value="Genomic_DNA"/>
</dbReference>
<evidence type="ECO:0000313" key="3">
    <source>
        <dbReference type="EMBL" id="QDO92573.1"/>
    </source>
</evidence>
<reference evidence="3 4" key="1">
    <citation type="submission" date="2019-07" db="EMBL/GenBank/DDBJ databases">
        <title>Genome sequencing for Formosa sp. PS13.</title>
        <authorList>
            <person name="Park S.-J."/>
        </authorList>
    </citation>
    <scope>NUCLEOTIDE SEQUENCE [LARGE SCALE GENOMIC DNA]</scope>
    <source>
        <strain evidence="3 4">PS13</strain>
    </source>
</reference>
<keyword evidence="2" id="KW-0812">Transmembrane</keyword>
<feature type="transmembrane region" description="Helical" evidence="2">
    <location>
        <begin position="263"/>
        <end position="296"/>
    </location>
</feature>
<dbReference type="RefSeq" id="WP_143379483.1">
    <property type="nucleotide sequence ID" value="NZ_CP041637.1"/>
</dbReference>
<keyword evidence="2" id="KW-0472">Membrane</keyword>
<feature type="compositionally biased region" description="Polar residues" evidence="1">
    <location>
        <begin position="131"/>
        <end position="140"/>
    </location>
</feature>
<feature type="transmembrane region" description="Helical" evidence="2">
    <location>
        <begin position="565"/>
        <end position="585"/>
    </location>
</feature>
<organism evidence="3 4">
    <name type="scientific">Formosa sediminum</name>
    <dbReference type="NCBI Taxonomy" id="2594004"/>
    <lineage>
        <taxon>Bacteria</taxon>
        <taxon>Pseudomonadati</taxon>
        <taxon>Bacteroidota</taxon>
        <taxon>Flavobacteriia</taxon>
        <taxon>Flavobacteriales</taxon>
        <taxon>Flavobacteriaceae</taxon>
        <taxon>Formosa</taxon>
    </lineage>
</organism>
<dbReference type="OrthoDB" id="6307929at2"/>
<sequence>MAKDKRNYNVFLNVHTVSGIIITIGLFICFFAGGIALFYKNINNWEKNLVQKTVGHNAYNIDYEKALETVKKSGYTMQDRNFDFAIKTIEKKDYLSVSSRVGSPRGRRPEAGKSKNKKNEVKNVTKKNDKSLNSLQNTSKQKLKESDKNNSQNLELKKKKAEESFNPKGNIAMILDLNTYQPLKDIKNENGERRKHGKPQELGTFIYHLHYFDQLPTVGVYISGVLSLFFLVALITGVIVHWKKLIENFFTFRLKNSIKLLWTDAHTALGVIGLPFQFIFAVTGSFFGLASLFIILNTLVIYEGDQQKLIAAVAPAFINVEKAGEPLKSKESLNLLALKANDELHLNNHYTLTAKILNYNDKNGRFILNYRDNVGKNFYGNAYIMYNLSNGSIVSKKVIDSQGWDFATSLETMRKLHFGTYGGYFLRLVYFLLSLLTCFVILSGVMIWLEVRNNKKYAKKLKFNRNVGAIFIGNCMGLFPAIAYFFCLAKIIPQSPDRFGIMEQSFYMFWFGFTLYSYWVKDLHTINKHALFMAGVLGISVPICNGISTANWFWLSLNRGLIDSFFVDLAWLITGIISLSISLFAKRLVSKRKKKAPQTRKPITQPQEEITLIINN</sequence>
<keyword evidence="2" id="KW-1133">Transmembrane helix</keyword>
<evidence type="ECO:0000313" key="4">
    <source>
        <dbReference type="Proteomes" id="UP000319209"/>
    </source>
</evidence>
<dbReference type="KEGG" id="fop:FNB79_00770"/>
<dbReference type="PANTHER" id="PTHR34219:SF3">
    <property type="entry name" value="BLL7967 PROTEIN"/>
    <property type="match status" value="1"/>
</dbReference>
<proteinExistence type="predicted"/>
<keyword evidence="4" id="KW-1185">Reference proteome</keyword>
<evidence type="ECO:0000256" key="1">
    <source>
        <dbReference type="SAM" id="MobiDB-lite"/>
    </source>
</evidence>
<dbReference type="PANTHER" id="PTHR34219">
    <property type="entry name" value="IRON-REGULATED INNER MEMBRANE PROTEIN-RELATED"/>
    <property type="match status" value="1"/>
</dbReference>
<feature type="transmembrane region" description="Helical" evidence="2">
    <location>
        <begin position="504"/>
        <end position="520"/>
    </location>
</feature>
<dbReference type="AlphaFoldDB" id="A0A516GM27"/>
<feature type="transmembrane region" description="Helical" evidence="2">
    <location>
        <begin position="532"/>
        <end position="553"/>
    </location>
</feature>
<evidence type="ECO:0000256" key="2">
    <source>
        <dbReference type="SAM" id="Phobius"/>
    </source>
</evidence>
<name>A0A516GM27_9FLAO</name>
<protein>
    <submittedName>
        <fullName evidence="3">PepSY domain-containing protein</fullName>
    </submittedName>
</protein>
<feature type="transmembrane region" description="Helical" evidence="2">
    <location>
        <begin position="218"/>
        <end position="242"/>
    </location>
</feature>